<dbReference type="SUPFAM" id="SSF56112">
    <property type="entry name" value="Protein kinase-like (PK-like)"/>
    <property type="match status" value="1"/>
</dbReference>
<dbReference type="InterPro" id="IPR011009">
    <property type="entry name" value="Kinase-like_dom_sf"/>
</dbReference>
<dbReference type="Pfam" id="PF02958">
    <property type="entry name" value="EcKL"/>
    <property type="match status" value="1"/>
</dbReference>
<proteinExistence type="predicted"/>
<protein>
    <recommendedName>
        <fullName evidence="1">CHK kinase-like domain-containing protein</fullName>
    </recommendedName>
</protein>
<dbReference type="InterPro" id="IPR015897">
    <property type="entry name" value="CHK_kinase-like"/>
</dbReference>
<feature type="domain" description="CHK kinase-like" evidence="1">
    <location>
        <begin position="132"/>
        <end position="318"/>
    </location>
</feature>
<dbReference type="PANTHER" id="PTHR11012:SF55">
    <property type="entry name" value="BHLH DOMAIN-CONTAINING PROTEIN"/>
    <property type="match status" value="1"/>
</dbReference>
<evidence type="ECO:0000313" key="3">
    <source>
        <dbReference type="Proteomes" id="UP001152799"/>
    </source>
</evidence>
<reference evidence="2" key="1">
    <citation type="submission" date="2022-01" db="EMBL/GenBank/DDBJ databases">
        <authorList>
            <person name="King R."/>
        </authorList>
    </citation>
    <scope>NUCLEOTIDE SEQUENCE</scope>
</reference>
<dbReference type="Gene3D" id="3.90.1200.10">
    <property type="match status" value="1"/>
</dbReference>
<keyword evidence="3" id="KW-1185">Reference proteome</keyword>
<dbReference type="Proteomes" id="UP001152799">
    <property type="component" value="Chromosome 1"/>
</dbReference>
<dbReference type="OrthoDB" id="191037at2759"/>
<evidence type="ECO:0000313" key="2">
    <source>
        <dbReference type="EMBL" id="CAG9761094.1"/>
    </source>
</evidence>
<sequence length="402" mass="46258">MYEEIPKLNDLLKGYFDGEIIKQSISLLTAAGENYGSLMLKVDVTVKNNSGKEEIIPTVAKCVPTNEKMREIFSTHVTFKNEIGWYQQVIPAFLQFQREQGVENIADFFMNIYGARISLNPESKEVDQHGVILCENLHVRRFTNVDRRIGFNLDQAREIIKKLAIFHAMSLGLKIKKPELFNEKVKTFVSTLTYDGPKKKNEFYLGPINVIKENPETSHLASRFEDKIKSTIEQEVKKSRELWSTAIHTDFWVNNVMIKETEETLGIIILDLQTCGYASVVQDLIFFLGTSIENATTNEHFSEFIKLYYNELITNLESLKVDTSQFSYESFEEELKLEAAGQLIHILFMIPIILAEKGSGVNTNDKEFNPSEGLEKMFRNITEKHREKWAVLAAKFAEQNWI</sequence>
<accession>A0A9N9MCW8</accession>
<dbReference type="InterPro" id="IPR004119">
    <property type="entry name" value="EcKL"/>
</dbReference>
<gene>
    <name evidence="2" type="ORF">CEUTPL_LOCUS1805</name>
</gene>
<organism evidence="2 3">
    <name type="scientific">Ceutorhynchus assimilis</name>
    <name type="common">cabbage seed weevil</name>
    <dbReference type="NCBI Taxonomy" id="467358"/>
    <lineage>
        <taxon>Eukaryota</taxon>
        <taxon>Metazoa</taxon>
        <taxon>Ecdysozoa</taxon>
        <taxon>Arthropoda</taxon>
        <taxon>Hexapoda</taxon>
        <taxon>Insecta</taxon>
        <taxon>Pterygota</taxon>
        <taxon>Neoptera</taxon>
        <taxon>Endopterygota</taxon>
        <taxon>Coleoptera</taxon>
        <taxon>Polyphaga</taxon>
        <taxon>Cucujiformia</taxon>
        <taxon>Curculionidae</taxon>
        <taxon>Ceutorhynchinae</taxon>
        <taxon>Ceutorhynchus</taxon>
    </lineage>
</organism>
<dbReference type="PANTHER" id="PTHR11012">
    <property type="entry name" value="PROTEIN KINASE-LIKE DOMAIN-CONTAINING"/>
    <property type="match status" value="1"/>
</dbReference>
<evidence type="ECO:0000259" key="1">
    <source>
        <dbReference type="SMART" id="SM00587"/>
    </source>
</evidence>
<dbReference type="EMBL" id="OU892277">
    <property type="protein sequence ID" value="CAG9761094.1"/>
    <property type="molecule type" value="Genomic_DNA"/>
</dbReference>
<dbReference type="SMART" id="SM00587">
    <property type="entry name" value="CHK"/>
    <property type="match status" value="1"/>
</dbReference>
<dbReference type="AlphaFoldDB" id="A0A9N9MCW8"/>
<name>A0A9N9MCW8_9CUCU</name>